<evidence type="ECO:0000313" key="2">
    <source>
        <dbReference type="Proteomes" id="UP000008204"/>
    </source>
</evidence>
<sequence length="102" mass="12395">MSIIPKLKTLYQIDAWVEETIKLLKNKQFEQLDLEDLIEELEDLGSEKKYRVESLLEQVIRHFLLLDYWESERNYNKAHWESEIVSFQNQLESYLTTNLSHY</sequence>
<dbReference type="Gene3D" id="1.20.1220.20">
    <property type="entry name" value="Uncharcterised protein PF01724"/>
    <property type="match status" value="1"/>
</dbReference>
<dbReference type="InterPro" id="IPR002636">
    <property type="entry name" value="DUF29"/>
</dbReference>
<dbReference type="STRING" id="41431.PCC8801_1384"/>
<gene>
    <name evidence="1" type="ordered locus">PCC8801_1384</name>
</gene>
<dbReference type="Pfam" id="PF01724">
    <property type="entry name" value="DUF29"/>
    <property type="match status" value="1"/>
</dbReference>
<protein>
    <recommendedName>
        <fullName evidence="3">DUF29 domain-containing protein</fullName>
    </recommendedName>
</protein>
<name>B7K4H9_RIPO1</name>
<dbReference type="AlphaFoldDB" id="B7K4H9"/>
<dbReference type="EMBL" id="CP001287">
    <property type="protein sequence ID" value="ACK65444.1"/>
    <property type="molecule type" value="Genomic_DNA"/>
</dbReference>
<dbReference type="KEGG" id="cyp:PCC8801_1384"/>
<reference evidence="2" key="1">
    <citation type="journal article" date="2011" name="MBio">
        <title>Novel metabolic attributes of the genus Cyanothece, comprising a group of unicellular nitrogen-fixing Cyanobacteria.</title>
        <authorList>
            <person name="Bandyopadhyay A."/>
            <person name="Elvitigala T."/>
            <person name="Welsh E."/>
            <person name="Stockel J."/>
            <person name="Liberton M."/>
            <person name="Min H."/>
            <person name="Sherman L.A."/>
            <person name="Pakrasi H.B."/>
        </authorList>
    </citation>
    <scope>NUCLEOTIDE SEQUENCE [LARGE SCALE GENOMIC DNA]</scope>
    <source>
        <strain evidence="2">PCC 8801</strain>
    </source>
</reference>
<keyword evidence="2" id="KW-1185">Reference proteome</keyword>
<evidence type="ECO:0000313" key="1">
    <source>
        <dbReference type="EMBL" id="ACK65444.1"/>
    </source>
</evidence>
<proteinExistence type="predicted"/>
<dbReference type="PANTHER" id="PTHR34235">
    <property type="entry name" value="SLR1203 PROTEIN-RELATED"/>
    <property type="match status" value="1"/>
</dbReference>
<dbReference type="eggNOG" id="COG2442">
    <property type="taxonomic scope" value="Bacteria"/>
</dbReference>
<accession>B7K4H9</accession>
<dbReference type="PANTHER" id="PTHR34235:SF3">
    <property type="entry name" value="SLR1203 PROTEIN"/>
    <property type="match status" value="1"/>
</dbReference>
<dbReference type="HOGENOM" id="CLU_116670_3_0_3"/>
<evidence type="ECO:0008006" key="3">
    <source>
        <dbReference type="Google" id="ProtNLM"/>
    </source>
</evidence>
<organism evidence="1 2">
    <name type="scientific">Rippkaea orientalis (strain PCC 8801 / RF-1)</name>
    <name type="common">Cyanothece sp. (strain PCC 8801)</name>
    <dbReference type="NCBI Taxonomy" id="41431"/>
    <lineage>
        <taxon>Bacteria</taxon>
        <taxon>Bacillati</taxon>
        <taxon>Cyanobacteriota</taxon>
        <taxon>Cyanophyceae</taxon>
        <taxon>Oscillatoriophycideae</taxon>
        <taxon>Chroococcales</taxon>
        <taxon>Aphanothecaceae</taxon>
        <taxon>Rippkaea</taxon>
        <taxon>Rippkaea orientalis</taxon>
    </lineage>
</organism>
<dbReference type="Proteomes" id="UP000008204">
    <property type="component" value="Chromosome"/>
</dbReference>